<dbReference type="GO" id="GO:0005524">
    <property type="term" value="F:ATP binding"/>
    <property type="evidence" value="ECO:0007669"/>
    <property type="project" value="UniProtKB-KW"/>
</dbReference>
<keyword evidence="3" id="KW-0547">Nucleotide-binding</keyword>
<dbReference type="InterPro" id="IPR003593">
    <property type="entry name" value="AAA+_ATPase"/>
</dbReference>
<dbReference type="PANTHER" id="PTHR43335">
    <property type="entry name" value="ABC TRANSPORTER, ATP-BINDING PROTEIN"/>
    <property type="match status" value="1"/>
</dbReference>
<evidence type="ECO:0000256" key="4">
    <source>
        <dbReference type="ARBA" id="ARBA00022840"/>
    </source>
</evidence>
<dbReference type="AlphaFoldDB" id="A0A4R6YHQ8"/>
<dbReference type="Gene3D" id="3.40.50.300">
    <property type="entry name" value="P-loop containing nucleotide triphosphate hydrolases"/>
    <property type="match status" value="1"/>
</dbReference>
<evidence type="ECO:0000256" key="1">
    <source>
        <dbReference type="ARBA" id="ARBA00005417"/>
    </source>
</evidence>
<evidence type="ECO:0000259" key="5">
    <source>
        <dbReference type="PROSITE" id="PS50893"/>
    </source>
</evidence>
<keyword evidence="7" id="KW-1185">Reference proteome</keyword>
<dbReference type="EMBL" id="SNZH01000031">
    <property type="protein sequence ID" value="TDR36267.1"/>
    <property type="molecule type" value="Genomic_DNA"/>
</dbReference>
<dbReference type="InterPro" id="IPR027417">
    <property type="entry name" value="P-loop_NTPase"/>
</dbReference>
<dbReference type="Proteomes" id="UP000295293">
    <property type="component" value="Unassembled WGS sequence"/>
</dbReference>
<dbReference type="SUPFAM" id="SSF52540">
    <property type="entry name" value="P-loop containing nucleoside triphosphate hydrolases"/>
    <property type="match status" value="1"/>
</dbReference>
<keyword evidence="2" id="KW-0813">Transport</keyword>
<dbReference type="PANTHER" id="PTHR43335:SF4">
    <property type="entry name" value="ABC TRANSPORTER, ATP-BINDING PROTEIN"/>
    <property type="match status" value="1"/>
</dbReference>
<feature type="domain" description="ABC transporter" evidence="5">
    <location>
        <begin position="1"/>
        <end position="215"/>
    </location>
</feature>
<dbReference type="RefSeq" id="WP_243746203.1">
    <property type="nucleotide sequence ID" value="NZ_SNZH01000031.1"/>
</dbReference>
<evidence type="ECO:0000256" key="2">
    <source>
        <dbReference type="ARBA" id="ARBA00022448"/>
    </source>
</evidence>
<evidence type="ECO:0000313" key="6">
    <source>
        <dbReference type="EMBL" id="TDR36267.1"/>
    </source>
</evidence>
<dbReference type="SMART" id="SM00382">
    <property type="entry name" value="AAA"/>
    <property type="match status" value="1"/>
</dbReference>
<evidence type="ECO:0000256" key="3">
    <source>
        <dbReference type="ARBA" id="ARBA00022741"/>
    </source>
</evidence>
<accession>A0A4R6YHQ8</accession>
<name>A0A4R6YHQ8_9GAMM</name>
<evidence type="ECO:0000313" key="7">
    <source>
        <dbReference type="Proteomes" id="UP000295293"/>
    </source>
</evidence>
<keyword evidence="4 6" id="KW-0067">ATP-binding</keyword>
<dbReference type="InterPro" id="IPR003439">
    <property type="entry name" value="ABC_transporter-like_ATP-bd"/>
</dbReference>
<dbReference type="CDD" id="cd03230">
    <property type="entry name" value="ABC_DR_subfamily_A"/>
    <property type="match status" value="1"/>
</dbReference>
<gene>
    <name evidence="6" type="ORF">DFR29_13111</name>
</gene>
<sequence length="226" mass="24366">MDELSLDLHKGEVLGLLGINGAGKSTTLRMIAGVLAPDQGQVLLDGASLHEQPERGRRGIGYLPERVPLHAELAVAEFLHFCARLHGLDRRAADAAVAREIERCDLGEVRRQLIGQLSKGFQQRVGIAQALVHSPALVVLDEPASGLDPVQSLRMRELIASLRAAHGVILSTHLLAEAEVCCDRIAILHRGKLRHVATVQPGETARLEQLFLRIAADLDNPAEAAA</sequence>
<comment type="similarity">
    <text evidence="1">Belongs to the ABC transporter superfamily.</text>
</comment>
<comment type="caution">
    <text evidence="6">The sequence shown here is derived from an EMBL/GenBank/DDBJ whole genome shotgun (WGS) entry which is preliminary data.</text>
</comment>
<dbReference type="Pfam" id="PF00005">
    <property type="entry name" value="ABC_tran"/>
    <property type="match status" value="1"/>
</dbReference>
<organism evidence="6 7">
    <name type="scientific">Tahibacter aquaticus</name>
    <dbReference type="NCBI Taxonomy" id="520092"/>
    <lineage>
        <taxon>Bacteria</taxon>
        <taxon>Pseudomonadati</taxon>
        <taxon>Pseudomonadota</taxon>
        <taxon>Gammaproteobacteria</taxon>
        <taxon>Lysobacterales</taxon>
        <taxon>Rhodanobacteraceae</taxon>
        <taxon>Tahibacter</taxon>
    </lineage>
</organism>
<dbReference type="GO" id="GO:0016887">
    <property type="term" value="F:ATP hydrolysis activity"/>
    <property type="evidence" value="ECO:0007669"/>
    <property type="project" value="InterPro"/>
</dbReference>
<proteinExistence type="inferred from homology"/>
<protein>
    <submittedName>
        <fullName evidence="6">ABC-2 type transport system ATP-binding protein</fullName>
    </submittedName>
</protein>
<dbReference type="PROSITE" id="PS50893">
    <property type="entry name" value="ABC_TRANSPORTER_2"/>
    <property type="match status" value="1"/>
</dbReference>
<reference evidence="6 7" key="1">
    <citation type="submission" date="2019-03" db="EMBL/GenBank/DDBJ databases">
        <title>Genomic Encyclopedia of Type Strains, Phase IV (KMG-IV): sequencing the most valuable type-strain genomes for metagenomic binning, comparative biology and taxonomic classification.</title>
        <authorList>
            <person name="Goeker M."/>
        </authorList>
    </citation>
    <scope>NUCLEOTIDE SEQUENCE [LARGE SCALE GENOMIC DNA]</scope>
    <source>
        <strain evidence="6 7">DSM 21667</strain>
    </source>
</reference>